<dbReference type="PhylomeDB" id="A8A8I3"/>
<evidence type="ECO:0000256" key="2">
    <source>
        <dbReference type="ARBA" id="ARBA00022679"/>
    </source>
</evidence>
<dbReference type="Gene3D" id="3.30.750.80">
    <property type="entry name" value="RNA methyltransferase domain (HRMD) like"/>
    <property type="match status" value="1"/>
</dbReference>
<evidence type="ECO:0000313" key="6">
    <source>
        <dbReference type="Proteomes" id="UP000000262"/>
    </source>
</evidence>
<dbReference type="PANTHER" id="PTHR42873:SF1">
    <property type="entry name" value="S-ADENOSYLMETHIONINE-DEPENDENT METHYLTRANSFERASE DOMAIN-CONTAINING PROTEIN"/>
    <property type="match status" value="1"/>
</dbReference>
<dbReference type="STRING" id="453591.Igni_0051"/>
<dbReference type="GeneID" id="5562203"/>
<dbReference type="EMBL" id="CP000816">
    <property type="protein sequence ID" value="ABU81235.1"/>
    <property type="molecule type" value="Genomic_DNA"/>
</dbReference>
<dbReference type="InterPro" id="IPR029063">
    <property type="entry name" value="SAM-dependent_MTases_sf"/>
</dbReference>
<keyword evidence="2 5" id="KW-0808">Transferase</keyword>
<dbReference type="AlphaFoldDB" id="A8A8I3"/>
<dbReference type="CDD" id="cd11572">
    <property type="entry name" value="RlmI_M_like"/>
    <property type="match status" value="1"/>
</dbReference>
<dbReference type="Pfam" id="PF10672">
    <property type="entry name" value="Methyltrans_SAM"/>
    <property type="match status" value="1"/>
</dbReference>
<dbReference type="OrthoDB" id="190449at2157"/>
<keyword evidence="3" id="KW-0949">S-adenosyl-L-methionine</keyword>
<dbReference type="CDD" id="cd02440">
    <property type="entry name" value="AdoMet_MTases"/>
    <property type="match status" value="1"/>
</dbReference>
<protein>
    <submittedName>
        <fullName evidence="5">SAM-dependent methyltransferase</fullName>
    </submittedName>
</protein>
<evidence type="ECO:0000313" key="5">
    <source>
        <dbReference type="EMBL" id="ABU81235.1"/>
    </source>
</evidence>
<dbReference type="Gene3D" id="3.40.50.150">
    <property type="entry name" value="Vaccinia Virus protein VP39"/>
    <property type="match status" value="1"/>
</dbReference>
<proteinExistence type="predicted"/>
<dbReference type="eggNOG" id="arCOG00032">
    <property type="taxonomic scope" value="Archaea"/>
</dbReference>
<dbReference type="Proteomes" id="UP000000262">
    <property type="component" value="Chromosome"/>
</dbReference>
<dbReference type="KEGG" id="iho:Igni_0051"/>
<accession>A8A8I3</accession>
<evidence type="ECO:0000259" key="4">
    <source>
        <dbReference type="Pfam" id="PF10672"/>
    </source>
</evidence>
<dbReference type="GO" id="GO:0032259">
    <property type="term" value="P:methylation"/>
    <property type="evidence" value="ECO:0007669"/>
    <property type="project" value="UniProtKB-KW"/>
</dbReference>
<feature type="domain" description="S-adenosylmethionine-dependent methyltransferase" evidence="4">
    <location>
        <begin position="168"/>
        <end position="320"/>
    </location>
</feature>
<gene>
    <name evidence="5" type="ordered locus">Igni_0051</name>
</gene>
<dbReference type="PANTHER" id="PTHR42873">
    <property type="entry name" value="RIBOSOMAL RNA LARGE SUBUNIT METHYLTRANSFERASE"/>
    <property type="match status" value="1"/>
</dbReference>
<reference evidence="5 6" key="1">
    <citation type="journal article" date="2008" name="Genome Biol.">
        <title>A genomic analysis of the archaeal system Ignicoccus hospitalis-Nanoarchaeum equitans.</title>
        <authorList>
            <person name="Podar M."/>
            <person name="Anderson I."/>
            <person name="Makarova K.S."/>
            <person name="Elkins J.G."/>
            <person name="Ivanova N."/>
            <person name="Wall M.A."/>
            <person name="Lykidis A."/>
            <person name="Mavromatis K."/>
            <person name="Sun H."/>
            <person name="Hudson M.E."/>
            <person name="Chen W."/>
            <person name="Deciu C."/>
            <person name="Hutchison D."/>
            <person name="Eads J.R."/>
            <person name="Anderson A."/>
            <person name="Fernandes F."/>
            <person name="Szeto E."/>
            <person name="Lapidus A."/>
            <person name="Kyrpides N.C."/>
            <person name="Saier M.H.Jr."/>
            <person name="Richardson P.M."/>
            <person name="Rachel R."/>
            <person name="Huber H."/>
            <person name="Eisen J.A."/>
            <person name="Koonin E.V."/>
            <person name="Keller M."/>
            <person name="Stetter K.O."/>
        </authorList>
    </citation>
    <scope>NUCLEOTIDE SEQUENCE [LARGE SCALE GENOMIC DNA]</scope>
    <source>
        <strain evidence="6">KIN4/I / DSM 18386 / JCM 14125</strain>
    </source>
</reference>
<dbReference type="SUPFAM" id="SSF53335">
    <property type="entry name" value="S-adenosyl-L-methionine-dependent methyltransferases"/>
    <property type="match status" value="1"/>
</dbReference>
<sequence length="385" mass="43331">MKVEVTSEAIRKAKLVGPVIYQKHVKGKAEVGELVEVEGEGGKLCALWDETGPVRLRVLFWHECPGSVEDAIREALIRAYRTREANGSASWEAYRLVNSDGDSFPGLIVDVYKDLAVLQSSSLAIDKHIMTIAKIVKDVTGAEAVAEKSSQRVRAKVGLPPREGLLIGNKKETVVDEEGVKFKVSIEGQKTGLYLDQRENRVYAERFSSGSKFLDAFSYTGGFGLHALKAGAREVTFVDEDPWALRVLRENLRLNNFDEGKVRVVREDIWSYLRARLKRRETTEVASYDPPAFIPTKEKLEEGMRDYMRLYVYALKLADPSSVVMLSSCSQPFTRDMFLWTIAKASYFSNRESRVFAVRGASRDHVFPPGSTYMEYLKFAALSVF</sequence>
<keyword evidence="1 5" id="KW-0489">Methyltransferase</keyword>
<dbReference type="HOGENOM" id="CLU_014042_0_0_2"/>
<dbReference type="GO" id="GO:0008168">
    <property type="term" value="F:methyltransferase activity"/>
    <property type="evidence" value="ECO:0007669"/>
    <property type="project" value="UniProtKB-KW"/>
</dbReference>
<organism evidence="5 6">
    <name type="scientific">Ignicoccus hospitalis (strain KIN4/I / DSM 18386 / JCM 14125)</name>
    <dbReference type="NCBI Taxonomy" id="453591"/>
    <lineage>
        <taxon>Archaea</taxon>
        <taxon>Thermoproteota</taxon>
        <taxon>Thermoprotei</taxon>
        <taxon>Desulfurococcales</taxon>
        <taxon>Desulfurococcaceae</taxon>
        <taxon>Ignicoccus</taxon>
    </lineage>
</organism>
<dbReference type="InterPro" id="IPR019614">
    <property type="entry name" value="SAM-dep_methyl-trfase"/>
</dbReference>
<evidence type="ECO:0000256" key="3">
    <source>
        <dbReference type="ARBA" id="ARBA00022691"/>
    </source>
</evidence>
<name>A8A8I3_IGNH4</name>
<dbReference type="RefSeq" id="WP_011998087.1">
    <property type="nucleotide sequence ID" value="NC_009776.1"/>
</dbReference>
<keyword evidence="6" id="KW-1185">Reference proteome</keyword>
<evidence type="ECO:0000256" key="1">
    <source>
        <dbReference type="ARBA" id="ARBA00022603"/>
    </source>
</evidence>